<accession>A0A8K0WVY1</accession>
<feature type="compositionally biased region" description="Basic and acidic residues" evidence="1">
    <location>
        <begin position="102"/>
        <end position="111"/>
    </location>
</feature>
<protein>
    <submittedName>
        <fullName evidence="2">Uncharacterized protein</fullName>
    </submittedName>
</protein>
<keyword evidence="3" id="KW-1185">Reference proteome</keyword>
<reference evidence="2" key="1">
    <citation type="journal article" date="2021" name="Nat. Commun.">
        <title>Genetic determinants of endophytism in the Arabidopsis root mycobiome.</title>
        <authorList>
            <person name="Mesny F."/>
            <person name="Miyauchi S."/>
            <person name="Thiergart T."/>
            <person name="Pickel B."/>
            <person name="Atanasova L."/>
            <person name="Karlsson M."/>
            <person name="Huettel B."/>
            <person name="Barry K.W."/>
            <person name="Haridas S."/>
            <person name="Chen C."/>
            <person name="Bauer D."/>
            <person name="Andreopoulos W."/>
            <person name="Pangilinan J."/>
            <person name="LaButti K."/>
            <person name="Riley R."/>
            <person name="Lipzen A."/>
            <person name="Clum A."/>
            <person name="Drula E."/>
            <person name="Henrissat B."/>
            <person name="Kohler A."/>
            <person name="Grigoriev I.V."/>
            <person name="Martin F.M."/>
            <person name="Hacquard S."/>
        </authorList>
    </citation>
    <scope>NUCLEOTIDE SEQUENCE</scope>
    <source>
        <strain evidence="2">MPI-CAGE-CH-0235</strain>
    </source>
</reference>
<dbReference type="EMBL" id="JAGPNK010000001">
    <property type="protein sequence ID" value="KAH7328092.1"/>
    <property type="molecule type" value="Genomic_DNA"/>
</dbReference>
<feature type="region of interest" description="Disordered" evidence="1">
    <location>
        <begin position="88"/>
        <end position="111"/>
    </location>
</feature>
<evidence type="ECO:0000313" key="2">
    <source>
        <dbReference type="EMBL" id="KAH7328092.1"/>
    </source>
</evidence>
<dbReference type="Proteomes" id="UP000813444">
    <property type="component" value="Unassembled WGS sequence"/>
</dbReference>
<sequence length="111" mass="11751">MSAIPNSTISGLALVGWKMGELLPYLSPAMTSGGVSKNLFKDMAALRYHAAAGSAMTSGGVSENLFKDMIKEMPGGGDPMATLLRRHAASGSAHQRGHRVHERQTRGESLQ</sequence>
<evidence type="ECO:0000256" key="1">
    <source>
        <dbReference type="SAM" id="MobiDB-lite"/>
    </source>
</evidence>
<organism evidence="2 3">
    <name type="scientific">Stachybotrys elegans</name>
    <dbReference type="NCBI Taxonomy" id="80388"/>
    <lineage>
        <taxon>Eukaryota</taxon>
        <taxon>Fungi</taxon>
        <taxon>Dikarya</taxon>
        <taxon>Ascomycota</taxon>
        <taxon>Pezizomycotina</taxon>
        <taxon>Sordariomycetes</taxon>
        <taxon>Hypocreomycetidae</taxon>
        <taxon>Hypocreales</taxon>
        <taxon>Stachybotryaceae</taxon>
        <taxon>Stachybotrys</taxon>
    </lineage>
</organism>
<proteinExistence type="predicted"/>
<gene>
    <name evidence="2" type="ORF">B0I35DRAFT_403520</name>
</gene>
<name>A0A8K0WVY1_9HYPO</name>
<dbReference type="AlphaFoldDB" id="A0A8K0WVY1"/>
<dbReference type="OrthoDB" id="10454717at2759"/>
<evidence type="ECO:0000313" key="3">
    <source>
        <dbReference type="Proteomes" id="UP000813444"/>
    </source>
</evidence>
<comment type="caution">
    <text evidence="2">The sequence shown here is derived from an EMBL/GenBank/DDBJ whole genome shotgun (WGS) entry which is preliminary data.</text>
</comment>